<sequence length="63" mass="7028">MSVMHQPGHRVSFQSHSLIAATLKVAHSPYPLPFTLIQRCLLILSRRTDKKMGLTGTDDPLKS</sequence>
<name>A0A2W2CF69_9ACTN</name>
<comment type="caution">
    <text evidence="1">The sequence shown here is derived from an EMBL/GenBank/DDBJ whole genome shotgun (WGS) entry which is preliminary data.</text>
</comment>
<dbReference type="EMBL" id="POTX01000067">
    <property type="protein sequence ID" value="PZF97172.1"/>
    <property type="molecule type" value="Genomic_DNA"/>
</dbReference>
<proteinExistence type="predicted"/>
<protein>
    <submittedName>
        <fullName evidence="1">Uncharacterized protein</fullName>
    </submittedName>
</protein>
<evidence type="ECO:0000313" key="1">
    <source>
        <dbReference type="EMBL" id="PZF97172.1"/>
    </source>
</evidence>
<organism evidence="1 2">
    <name type="scientific">Micromonospora endophytica</name>
    <dbReference type="NCBI Taxonomy" id="515350"/>
    <lineage>
        <taxon>Bacteria</taxon>
        <taxon>Bacillati</taxon>
        <taxon>Actinomycetota</taxon>
        <taxon>Actinomycetes</taxon>
        <taxon>Micromonosporales</taxon>
        <taxon>Micromonosporaceae</taxon>
        <taxon>Micromonospora</taxon>
    </lineage>
</organism>
<dbReference type="AlphaFoldDB" id="A0A2W2CF69"/>
<dbReference type="Proteomes" id="UP000248627">
    <property type="component" value="Unassembled WGS sequence"/>
</dbReference>
<keyword evidence="2" id="KW-1185">Reference proteome</keyword>
<accession>A0A2W2CF69</accession>
<reference evidence="1 2" key="1">
    <citation type="submission" date="2018-01" db="EMBL/GenBank/DDBJ databases">
        <title>Draft genome sequence of Jishengella endophytica.</title>
        <authorList>
            <person name="Sahin N."/>
            <person name="Ay H."/>
            <person name="Saygin H."/>
        </authorList>
    </citation>
    <scope>NUCLEOTIDE SEQUENCE [LARGE SCALE GENOMIC DNA]</scope>
    <source>
        <strain evidence="1 2">DSM 45430</strain>
    </source>
</reference>
<evidence type="ECO:0000313" key="2">
    <source>
        <dbReference type="Proteomes" id="UP000248627"/>
    </source>
</evidence>
<gene>
    <name evidence="1" type="ORF">C1I93_12675</name>
</gene>